<evidence type="ECO:0000313" key="2">
    <source>
        <dbReference type="EMBL" id="KAG8172172.1"/>
    </source>
</evidence>
<comment type="caution">
    <text evidence="2">The sequence shown here is derived from an EMBL/GenBank/DDBJ whole genome shotgun (WGS) entry which is preliminary data.</text>
</comment>
<feature type="region of interest" description="Disordered" evidence="1">
    <location>
        <begin position="1"/>
        <end position="29"/>
    </location>
</feature>
<protein>
    <submittedName>
        <fullName evidence="2">Uncharacterized protein</fullName>
    </submittedName>
</protein>
<feature type="compositionally biased region" description="Basic and acidic residues" evidence="1">
    <location>
        <begin position="1"/>
        <end position="10"/>
    </location>
</feature>
<feature type="compositionally biased region" description="Basic and acidic residues" evidence="1">
    <location>
        <begin position="20"/>
        <end position="29"/>
    </location>
</feature>
<dbReference type="AlphaFoldDB" id="A0AAV6TK33"/>
<name>A0AAV6TK33_9ARAC</name>
<reference evidence="2 3" key="1">
    <citation type="journal article" date="2022" name="Nat. Ecol. Evol.">
        <title>A masculinizing supergene underlies an exaggerated male reproductive morph in a spider.</title>
        <authorList>
            <person name="Hendrickx F."/>
            <person name="De Corte Z."/>
            <person name="Sonet G."/>
            <person name="Van Belleghem S.M."/>
            <person name="Kostlbacher S."/>
            <person name="Vangestel C."/>
        </authorList>
    </citation>
    <scope>NUCLEOTIDE SEQUENCE [LARGE SCALE GENOMIC DNA]</scope>
    <source>
        <strain evidence="2">W744_W776</strain>
    </source>
</reference>
<organism evidence="2 3">
    <name type="scientific">Oedothorax gibbosus</name>
    <dbReference type="NCBI Taxonomy" id="931172"/>
    <lineage>
        <taxon>Eukaryota</taxon>
        <taxon>Metazoa</taxon>
        <taxon>Ecdysozoa</taxon>
        <taxon>Arthropoda</taxon>
        <taxon>Chelicerata</taxon>
        <taxon>Arachnida</taxon>
        <taxon>Araneae</taxon>
        <taxon>Araneomorphae</taxon>
        <taxon>Entelegynae</taxon>
        <taxon>Araneoidea</taxon>
        <taxon>Linyphiidae</taxon>
        <taxon>Erigoninae</taxon>
        <taxon>Oedothorax</taxon>
    </lineage>
</organism>
<proteinExistence type="predicted"/>
<dbReference type="EMBL" id="JAFNEN010003025">
    <property type="protein sequence ID" value="KAG8172172.1"/>
    <property type="molecule type" value="Genomic_DNA"/>
</dbReference>
<evidence type="ECO:0000313" key="3">
    <source>
        <dbReference type="Proteomes" id="UP000827092"/>
    </source>
</evidence>
<keyword evidence="3" id="KW-1185">Reference proteome</keyword>
<dbReference type="Proteomes" id="UP000827092">
    <property type="component" value="Unassembled WGS sequence"/>
</dbReference>
<sequence>MHKFSPEKFPRGRRHGGRATRREVRREGTQARLADTVIHQLNLGAQHCAPYIRRRTATIPTKTSSDVPPPLSPSARFPTTGGKKKTSDLQPV</sequence>
<evidence type="ECO:0000256" key="1">
    <source>
        <dbReference type="SAM" id="MobiDB-lite"/>
    </source>
</evidence>
<accession>A0AAV6TK33</accession>
<gene>
    <name evidence="2" type="ORF">JTE90_024458</name>
</gene>
<feature type="region of interest" description="Disordered" evidence="1">
    <location>
        <begin position="59"/>
        <end position="92"/>
    </location>
</feature>